<keyword evidence="4" id="KW-0788">Thiol protease</keyword>
<sequence>MLAAISKIQSLSPSPIPGAATPAVPAVAAATQLAQVTGASAARVENAAQELLGDKETIATITQQGRQLGMVCLQELVGIGVRALATAVPIALGLLVPNPAVQAAARALLRQVAMDALSQALARIGRLVSDLAQLAIPLLTLAAKKAISTVGSSQLDGHQVKELPCAQKTKLSSVTPVAPLGSSSTPTGSAAGQAAVNAALTKVGTPYRWGGTGSSGFDCSGFTQWSYRQAGIELPRLAQDQTVGRQVAAGELQPGDLAVWDGHVAMYAGDGKLVEAGSPVQTNPLRTSNMGMAFKGFWRPTG</sequence>
<dbReference type="PANTHER" id="PTHR47359:SF3">
    <property type="entry name" value="NLP_P60 DOMAIN-CONTAINING PROTEIN-RELATED"/>
    <property type="match status" value="1"/>
</dbReference>
<evidence type="ECO:0000256" key="3">
    <source>
        <dbReference type="ARBA" id="ARBA00022801"/>
    </source>
</evidence>
<comment type="similarity">
    <text evidence="1">Belongs to the peptidase C40 family.</text>
</comment>
<dbReference type="PANTHER" id="PTHR47359">
    <property type="entry name" value="PEPTIDOGLYCAN DL-ENDOPEPTIDASE CWLO"/>
    <property type="match status" value="1"/>
</dbReference>
<dbReference type="InterPro" id="IPR000064">
    <property type="entry name" value="NLP_P60_dom"/>
</dbReference>
<evidence type="ECO:0000256" key="2">
    <source>
        <dbReference type="ARBA" id="ARBA00022670"/>
    </source>
</evidence>
<dbReference type="Pfam" id="PF00877">
    <property type="entry name" value="NLPC_P60"/>
    <property type="match status" value="1"/>
</dbReference>
<keyword evidence="3" id="KW-0378">Hydrolase</keyword>
<keyword evidence="7" id="KW-1185">Reference proteome</keyword>
<dbReference type="Gene3D" id="3.90.1720.10">
    <property type="entry name" value="endopeptidase domain like (from Nostoc punctiforme)"/>
    <property type="match status" value="1"/>
</dbReference>
<protein>
    <recommendedName>
        <fullName evidence="5">NlpC/P60 domain-containing protein</fullName>
    </recommendedName>
</protein>
<proteinExistence type="inferred from homology"/>
<reference evidence="6 7" key="1">
    <citation type="submission" date="2014-08" db="EMBL/GenBank/DDBJ databases">
        <title>Complete genome sequence of Corynebacterium phocae M408/89/1(T)(=DSM 44612(T)), isolated from the common seal (Phoca vitulina).</title>
        <authorList>
            <person name="Ruckert C."/>
            <person name="Albersmeier A."/>
            <person name="Winkler A."/>
            <person name="Kalinowski J."/>
        </authorList>
    </citation>
    <scope>NUCLEOTIDE SEQUENCE [LARGE SCALE GENOMIC DNA]</scope>
    <source>
        <strain evidence="6 7">M408/89/1</strain>
    </source>
</reference>
<evidence type="ECO:0000313" key="7">
    <source>
        <dbReference type="Proteomes" id="UP000185491"/>
    </source>
</evidence>
<dbReference type="Proteomes" id="UP000185491">
    <property type="component" value="Chromosome"/>
</dbReference>
<dbReference type="InterPro" id="IPR051794">
    <property type="entry name" value="PG_Endopeptidase_C40"/>
</dbReference>
<feature type="domain" description="NlpC/P60" evidence="5">
    <location>
        <begin position="189"/>
        <end position="302"/>
    </location>
</feature>
<dbReference type="OrthoDB" id="5177647at2"/>
<dbReference type="GO" id="GO:0006508">
    <property type="term" value="P:proteolysis"/>
    <property type="evidence" value="ECO:0007669"/>
    <property type="project" value="UniProtKB-KW"/>
</dbReference>
<organism evidence="6 7">
    <name type="scientific">Corynebacterium phocae</name>
    <dbReference type="NCBI Taxonomy" id="161895"/>
    <lineage>
        <taxon>Bacteria</taxon>
        <taxon>Bacillati</taxon>
        <taxon>Actinomycetota</taxon>
        <taxon>Actinomycetes</taxon>
        <taxon>Mycobacteriales</taxon>
        <taxon>Corynebacteriaceae</taxon>
        <taxon>Corynebacterium</taxon>
    </lineage>
</organism>
<dbReference type="STRING" id="161895.CPHO_09850"/>
<dbReference type="SUPFAM" id="SSF54001">
    <property type="entry name" value="Cysteine proteinases"/>
    <property type="match status" value="1"/>
</dbReference>
<dbReference type="EMBL" id="CP009249">
    <property type="protein sequence ID" value="APT93779.1"/>
    <property type="molecule type" value="Genomic_DNA"/>
</dbReference>
<keyword evidence="2" id="KW-0645">Protease</keyword>
<dbReference type="PROSITE" id="PS51935">
    <property type="entry name" value="NLPC_P60"/>
    <property type="match status" value="1"/>
</dbReference>
<name>A0A1L7D6K0_9CORY</name>
<dbReference type="GO" id="GO:0008234">
    <property type="term" value="F:cysteine-type peptidase activity"/>
    <property type="evidence" value="ECO:0007669"/>
    <property type="project" value="UniProtKB-KW"/>
</dbReference>
<evidence type="ECO:0000313" key="6">
    <source>
        <dbReference type="EMBL" id="APT93779.1"/>
    </source>
</evidence>
<dbReference type="KEGG" id="cpho:CPHO_09850"/>
<evidence type="ECO:0000256" key="1">
    <source>
        <dbReference type="ARBA" id="ARBA00007074"/>
    </source>
</evidence>
<dbReference type="AlphaFoldDB" id="A0A1L7D6K0"/>
<gene>
    <name evidence="6" type="ORF">CPHO_09850</name>
</gene>
<accession>A0A1L7D6K0</accession>
<dbReference type="InterPro" id="IPR038765">
    <property type="entry name" value="Papain-like_cys_pep_sf"/>
</dbReference>
<evidence type="ECO:0000259" key="5">
    <source>
        <dbReference type="PROSITE" id="PS51935"/>
    </source>
</evidence>
<evidence type="ECO:0000256" key="4">
    <source>
        <dbReference type="ARBA" id="ARBA00022807"/>
    </source>
</evidence>